<comment type="caution">
    <text evidence="2">The sequence shown here is derived from an EMBL/GenBank/DDBJ whole genome shotgun (WGS) entry which is preliminary data.</text>
</comment>
<evidence type="ECO:0000259" key="1">
    <source>
        <dbReference type="Pfam" id="PF15552"/>
    </source>
</evidence>
<sequence>MADGVGEDLACSYIVPGVSSTYRWILDAAQGCLLDSWKRGGKLRGLRTQETLLKLASQKSGVEVVVGEAPWPPHWPDPCCHGILPTLGRLLAGCKLEQVLEQSHQLPASPTSMSQYHHSPKRGARLQEATEVEIDLEEAEGLCHLEQLCLVLEQMARLQHLSLTASPPPFRPLGSEVHRLLSHTLEIASPLKIGTPAEPAVPSANPHRLLETPAEPAYIFPSFHGHKQDLSHWNKVRVLLNWIYWRNLRYFEPPAPPDGLAPRIESSGTPKRHPCQPFWKAFMPLFVVKKQ</sequence>
<evidence type="ECO:0000313" key="2">
    <source>
        <dbReference type="EMBL" id="CAD7672567.1"/>
    </source>
</evidence>
<reference evidence="2" key="1">
    <citation type="submission" date="2020-12" db="EMBL/GenBank/DDBJ databases">
        <authorList>
            <consortium name="Molecular Ecology Group"/>
        </authorList>
    </citation>
    <scope>NUCLEOTIDE SEQUENCE</scope>
    <source>
        <strain evidence="2">TBG_1078</strain>
    </source>
</reference>
<protein>
    <submittedName>
        <fullName evidence="2">(raccoon dog) hypothetical protein</fullName>
    </submittedName>
</protein>
<accession>A0A811Y6K1</accession>
<feature type="domain" description="DUF4657" evidence="1">
    <location>
        <begin position="85"/>
        <end position="132"/>
    </location>
</feature>
<dbReference type="PANTHER" id="PTHR37336:SF1">
    <property type="entry name" value="SIMILAR TO 9930012K11RIK PROTEIN"/>
    <property type="match status" value="1"/>
</dbReference>
<name>A0A811Y6K1_NYCPR</name>
<feature type="domain" description="DUF4657" evidence="1">
    <location>
        <begin position="166"/>
        <end position="291"/>
    </location>
</feature>
<dbReference type="AlphaFoldDB" id="A0A811Y6K1"/>
<proteinExistence type="predicted"/>
<keyword evidence="3" id="KW-1185">Reference proteome</keyword>
<evidence type="ECO:0000313" key="3">
    <source>
        <dbReference type="Proteomes" id="UP000645828"/>
    </source>
</evidence>
<dbReference type="Proteomes" id="UP000645828">
    <property type="component" value="Unassembled WGS sequence"/>
</dbReference>
<organism evidence="2 3">
    <name type="scientific">Nyctereutes procyonoides</name>
    <name type="common">Raccoon dog</name>
    <name type="synonym">Canis procyonoides</name>
    <dbReference type="NCBI Taxonomy" id="34880"/>
    <lineage>
        <taxon>Eukaryota</taxon>
        <taxon>Metazoa</taxon>
        <taxon>Chordata</taxon>
        <taxon>Craniata</taxon>
        <taxon>Vertebrata</taxon>
        <taxon>Euteleostomi</taxon>
        <taxon>Mammalia</taxon>
        <taxon>Eutheria</taxon>
        <taxon>Laurasiatheria</taxon>
        <taxon>Carnivora</taxon>
        <taxon>Caniformia</taxon>
        <taxon>Canidae</taxon>
        <taxon>Nyctereutes</taxon>
    </lineage>
</organism>
<dbReference type="PANTHER" id="PTHR37336">
    <property type="entry name" value="SIMILAR TO 9930012K11RIK PROTEIN"/>
    <property type="match status" value="1"/>
</dbReference>
<dbReference type="EMBL" id="CAJHUB010000666">
    <property type="protein sequence ID" value="CAD7672567.1"/>
    <property type="molecule type" value="Genomic_DNA"/>
</dbReference>
<dbReference type="Pfam" id="PF15552">
    <property type="entry name" value="DUF4657"/>
    <property type="match status" value="2"/>
</dbReference>
<dbReference type="InterPro" id="IPR027958">
    <property type="entry name" value="DUF4657"/>
</dbReference>
<gene>
    <name evidence="2" type="ORF">NYPRO_LOCUS5362</name>
</gene>